<accession>A0A6A3BQU0</accession>
<proteinExistence type="predicted"/>
<organism evidence="2 3">
    <name type="scientific">Hibiscus syriacus</name>
    <name type="common">Rose of Sharon</name>
    <dbReference type="NCBI Taxonomy" id="106335"/>
    <lineage>
        <taxon>Eukaryota</taxon>
        <taxon>Viridiplantae</taxon>
        <taxon>Streptophyta</taxon>
        <taxon>Embryophyta</taxon>
        <taxon>Tracheophyta</taxon>
        <taxon>Spermatophyta</taxon>
        <taxon>Magnoliopsida</taxon>
        <taxon>eudicotyledons</taxon>
        <taxon>Gunneridae</taxon>
        <taxon>Pentapetalae</taxon>
        <taxon>rosids</taxon>
        <taxon>malvids</taxon>
        <taxon>Malvales</taxon>
        <taxon>Malvaceae</taxon>
        <taxon>Malvoideae</taxon>
        <taxon>Hibiscus</taxon>
    </lineage>
</organism>
<name>A0A6A3BQU0_HIBSY</name>
<feature type="region of interest" description="Disordered" evidence="1">
    <location>
        <begin position="1"/>
        <end position="24"/>
    </location>
</feature>
<gene>
    <name evidence="2" type="ORF">F3Y22_tig00109972pilonHSYRG00391</name>
</gene>
<evidence type="ECO:0000313" key="2">
    <source>
        <dbReference type="EMBL" id="KAE8719286.1"/>
    </source>
</evidence>
<evidence type="ECO:0000313" key="3">
    <source>
        <dbReference type="Proteomes" id="UP000436088"/>
    </source>
</evidence>
<sequence length="96" mass="10593">MEATIGSLRKSSTSALLPPSPFSGNPIYWRTDFKNQNADQEMKTAEKVTGLRRIGWWRKNTRGRVRLDVCEAVGVCIEADGDEARRCFGNGGSSSV</sequence>
<evidence type="ECO:0000256" key="1">
    <source>
        <dbReference type="SAM" id="MobiDB-lite"/>
    </source>
</evidence>
<comment type="caution">
    <text evidence="2">The sequence shown here is derived from an EMBL/GenBank/DDBJ whole genome shotgun (WGS) entry which is preliminary data.</text>
</comment>
<protein>
    <submittedName>
        <fullName evidence="2">Uncharacterized protein</fullName>
    </submittedName>
</protein>
<dbReference type="Proteomes" id="UP000436088">
    <property type="component" value="Unassembled WGS sequence"/>
</dbReference>
<dbReference type="EMBL" id="VEPZ02000792">
    <property type="protein sequence ID" value="KAE8719286.1"/>
    <property type="molecule type" value="Genomic_DNA"/>
</dbReference>
<reference evidence="2" key="1">
    <citation type="submission" date="2019-09" db="EMBL/GenBank/DDBJ databases">
        <title>Draft genome information of white flower Hibiscus syriacus.</title>
        <authorList>
            <person name="Kim Y.-M."/>
        </authorList>
    </citation>
    <scope>NUCLEOTIDE SEQUENCE [LARGE SCALE GENOMIC DNA]</scope>
    <source>
        <strain evidence="2">YM2019G1</strain>
    </source>
</reference>
<keyword evidence="3" id="KW-1185">Reference proteome</keyword>
<dbReference type="AlphaFoldDB" id="A0A6A3BQU0"/>